<reference evidence="3" key="1">
    <citation type="submission" date="2023-05" db="EMBL/GenBank/DDBJ databases">
        <title>Genome and transcriptome analyses reveal genes involved in the formation of fine ridges on petal epidermal cells in Hibiscus trionum.</title>
        <authorList>
            <person name="Koshimizu S."/>
            <person name="Masuda S."/>
            <person name="Ishii T."/>
            <person name="Shirasu K."/>
            <person name="Hoshino A."/>
            <person name="Arita M."/>
        </authorList>
    </citation>
    <scope>NUCLEOTIDE SEQUENCE</scope>
    <source>
        <strain evidence="3">Hamamatsu line</strain>
    </source>
</reference>
<protein>
    <recommendedName>
        <fullName evidence="2">Retrotransposon gag domain-containing protein</fullName>
    </recommendedName>
</protein>
<accession>A0A9W7IEL1</accession>
<feature type="region of interest" description="Disordered" evidence="1">
    <location>
        <begin position="269"/>
        <end position="294"/>
    </location>
</feature>
<feature type="region of interest" description="Disordered" evidence="1">
    <location>
        <begin position="338"/>
        <end position="367"/>
    </location>
</feature>
<evidence type="ECO:0000259" key="2">
    <source>
        <dbReference type="Pfam" id="PF03732"/>
    </source>
</evidence>
<name>A0A9W7IEL1_HIBTR</name>
<sequence length="551" mass="61431">MVNNTESIRTLQESSIRHDQSLAAIETQLTKQEQWNTATNATLQEMSLLLQNLSAQLGATATQSASGDFTANSSAPRPKPKDKQDSDAAFPFPPKPVQVELPLFNGEDPEEWLASAQDFFEFYGTEDHHHVTMASFRMTGTAQKWFRWMQRQRQLAGWAHLVDAIQKRFLVMEIESPAGQLSKLLQSSTVAEYQSRFEDLALRTSNLPEEFLLDCFTSGLRADIKNEVFAHRSTSMIEVQALARFHEARLHYRRPTHGAFMSKMPPLLPTPPSPTADPRVQPGRPPPVEIPTVSPPVVRRLSSVEARERRLKGLCYYCDDRYSPGHKCKTPQLFMLDDDSGLDDTTEPPTAPHPHPDTPPTTSDLVSDHSTVSFNALAGYHNPTTLRVEGTIPGKPVRILIDGGSTHNFIQSRVAKHLALPITRTPNFTVLVGNGQHLNNEGCARDVPVVVQNTKLQTDFYILPIEGADVVLGVAWMATLGPITMDFSKLTFEFMHDNTRHCWQGDSELGPQQIHLQSLRRLTDTGAIAAFFQLQLLPPDILPEPGLPADF</sequence>
<dbReference type="PANTHER" id="PTHR15503">
    <property type="entry name" value="LDOC1 RELATED"/>
    <property type="match status" value="1"/>
</dbReference>
<evidence type="ECO:0000313" key="3">
    <source>
        <dbReference type="EMBL" id="GMI95414.1"/>
    </source>
</evidence>
<dbReference type="InterPro" id="IPR032567">
    <property type="entry name" value="RTL1-rel"/>
</dbReference>
<dbReference type="Pfam" id="PF03732">
    <property type="entry name" value="Retrotrans_gag"/>
    <property type="match status" value="1"/>
</dbReference>
<keyword evidence="4" id="KW-1185">Reference proteome</keyword>
<evidence type="ECO:0000313" key="4">
    <source>
        <dbReference type="Proteomes" id="UP001165190"/>
    </source>
</evidence>
<dbReference type="Pfam" id="PF08284">
    <property type="entry name" value="RVP_2"/>
    <property type="match status" value="1"/>
</dbReference>
<dbReference type="EMBL" id="BSYR01000027">
    <property type="protein sequence ID" value="GMI95414.1"/>
    <property type="molecule type" value="Genomic_DNA"/>
</dbReference>
<feature type="compositionally biased region" description="Pro residues" evidence="1">
    <location>
        <begin position="349"/>
        <end position="359"/>
    </location>
</feature>
<dbReference type="CDD" id="cd00303">
    <property type="entry name" value="retropepsin_like"/>
    <property type="match status" value="1"/>
</dbReference>
<feature type="compositionally biased region" description="Polar residues" evidence="1">
    <location>
        <begin position="62"/>
        <end position="75"/>
    </location>
</feature>
<comment type="caution">
    <text evidence="3">The sequence shown here is derived from an EMBL/GenBank/DDBJ whole genome shotgun (WGS) entry which is preliminary data.</text>
</comment>
<feature type="domain" description="Retrotransposon gag" evidence="2">
    <location>
        <begin position="133"/>
        <end position="221"/>
    </location>
</feature>
<dbReference type="PROSITE" id="PS50096">
    <property type="entry name" value="IQ"/>
    <property type="match status" value="1"/>
</dbReference>
<dbReference type="SUPFAM" id="SSF50630">
    <property type="entry name" value="Acid proteases"/>
    <property type="match status" value="1"/>
</dbReference>
<proteinExistence type="predicted"/>
<gene>
    <name evidence="3" type="ORF">HRI_003210700</name>
</gene>
<dbReference type="PANTHER" id="PTHR15503:SF22">
    <property type="entry name" value="TRANSPOSON TY3-I GAG POLYPROTEIN"/>
    <property type="match status" value="1"/>
</dbReference>
<dbReference type="Proteomes" id="UP001165190">
    <property type="component" value="Unassembled WGS sequence"/>
</dbReference>
<dbReference type="AlphaFoldDB" id="A0A9W7IEL1"/>
<dbReference type="InterPro" id="IPR021109">
    <property type="entry name" value="Peptidase_aspartic_dom_sf"/>
</dbReference>
<dbReference type="InterPro" id="IPR005162">
    <property type="entry name" value="Retrotrans_gag_dom"/>
</dbReference>
<dbReference type="OrthoDB" id="1749531at2759"/>
<evidence type="ECO:0000256" key="1">
    <source>
        <dbReference type="SAM" id="MobiDB-lite"/>
    </source>
</evidence>
<organism evidence="3 4">
    <name type="scientific">Hibiscus trionum</name>
    <name type="common">Flower of an hour</name>
    <dbReference type="NCBI Taxonomy" id="183268"/>
    <lineage>
        <taxon>Eukaryota</taxon>
        <taxon>Viridiplantae</taxon>
        <taxon>Streptophyta</taxon>
        <taxon>Embryophyta</taxon>
        <taxon>Tracheophyta</taxon>
        <taxon>Spermatophyta</taxon>
        <taxon>Magnoliopsida</taxon>
        <taxon>eudicotyledons</taxon>
        <taxon>Gunneridae</taxon>
        <taxon>Pentapetalae</taxon>
        <taxon>rosids</taxon>
        <taxon>malvids</taxon>
        <taxon>Malvales</taxon>
        <taxon>Malvaceae</taxon>
        <taxon>Malvoideae</taxon>
        <taxon>Hibiscus</taxon>
    </lineage>
</organism>
<dbReference type="Gene3D" id="2.40.70.10">
    <property type="entry name" value="Acid Proteases"/>
    <property type="match status" value="1"/>
</dbReference>
<feature type="region of interest" description="Disordered" evidence="1">
    <location>
        <begin position="62"/>
        <end position="92"/>
    </location>
</feature>